<evidence type="ECO:0000256" key="6">
    <source>
        <dbReference type="ARBA" id="ARBA00023145"/>
    </source>
</evidence>
<dbReference type="FunFam" id="2.40.70.10:FF:000115">
    <property type="entry name" value="Lysosomal aspartic protease"/>
    <property type="match status" value="1"/>
</dbReference>
<dbReference type="SUPFAM" id="SSF54001">
    <property type="entry name" value="Cysteine proteinases"/>
    <property type="match status" value="1"/>
</dbReference>
<dbReference type="GO" id="GO:0004190">
    <property type="term" value="F:aspartic-type endopeptidase activity"/>
    <property type="evidence" value="ECO:0007669"/>
    <property type="project" value="UniProtKB-KW"/>
</dbReference>
<dbReference type="Proteomes" id="UP000436088">
    <property type="component" value="Unassembled WGS sequence"/>
</dbReference>
<keyword evidence="5 10" id="KW-0378">Hydrolase</keyword>
<reference evidence="14" key="1">
    <citation type="submission" date="2019-09" db="EMBL/GenBank/DDBJ databases">
        <title>Draft genome information of white flower Hibiscus syriacus.</title>
        <authorList>
            <person name="Kim Y.-M."/>
        </authorList>
    </citation>
    <scope>NUCLEOTIDE SEQUENCE [LARGE SCALE GENOMIC DNA]</scope>
    <source>
        <strain evidence="14">YM2019G1</strain>
    </source>
</reference>
<keyword evidence="7" id="KW-1015">Disulfide bond</keyword>
<dbReference type="SUPFAM" id="SSF50630">
    <property type="entry name" value="Acid proteases"/>
    <property type="match status" value="1"/>
</dbReference>
<dbReference type="InterPro" id="IPR013103">
    <property type="entry name" value="RVT_2"/>
</dbReference>
<dbReference type="Gene3D" id="3.40.395.10">
    <property type="entry name" value="Adenoviral Proteinase, Chain A"/>
    <property type="match status" value="1"/>
</dbReference>
<evidence type="ECO:0000256" key="3">
    <source>
        <dbReference type="ARBA" id="ARBA00022670"/>
    </source>
</evidence>
<evidence type="ECO:0000256" key="8">
    <source>
        <dbReference type="ARBA" id="ARBA00023180"/>
    </source>
</evidence>
<gene>
    <name evidence="14" type="ORF">F3Y22_tig00111783pilonHSYRG00352</name>
</gene>
<keyword evidence="6" id="KW-0865">Zymogen</keyword>
<feature type="compositionally biased region" description="Polar residues" evidence="11">
    <location>
        <begin position="747"/>
        <end position="782"/>
    </location>
</feature>
<dbReference type="InterPro" id="IPR001969">
    <property type="entry name" value="Aspartic_peptidase_AS"/>
</dbReference>
<evidence type="ECO:0000256" key="4">
    <source>
        <dbReference type="ARBA" id="ARBA00022750"/>
    </source>
</evidence>
<keyword evidence="4 10" id="KW-0064">Aspartyl protease</keyword>
<evidence type="ECO:0000256" key="10">
    <source>
        <dbReference type="RuleBase" id="RU000454"/>
    </source>
</evidence>
<dbReference type="Gene3D" id="2.40.70.10">
    <property type="entry name" value="Acid Proteases"/>
    <property type="match status" value="2"/>
</dbReference>
<dbReference type="GO" id="GO:0006508">
    <property type="term" value="P:proteolysis"/>
    <property type="evidence" value="ECO:0007669"/>
    <property type="project" value="UniProtKB-KW"/>
</dbReference>
<dbReference type="InterPro" id="IPR038765">
    <property type="entry name" value="Papain-like_cys_pep_sf"/>
</dbReference>
<evidence type="ECO:0000256" key="1">
    <source>
        <dbReference type="ARBA" id="ARBA00005234"/>
    </source>
</evidence>
<dbReference type="GO" id="GO:0008234">
    <property type="term" value="F:cysteine-type peptidase activity"/>
    <property type="evidence" value="ECO:0007669"/>
    <property type="project" value="InterPro"/>
</dbReference>
<feature type="region of interest" description="Disordered" evidence="11">
    <location>
        <begin position="747"/>
        <end position="792"/>
    </location>
</feature>
<dbReference type="PANTHER" id="PTHR47966">
    <property type="entry name" value="BETA-SITE APP-CLEAVING ENZYME, ISOFORM A-RELATED"/>
    <property type="match status" value="1"/>
</dbReference>
<dbReference type="InterPro" id="IPR054722">
    <property type="entry name" value="PolX-like_BBD"/>
</dbReference>
<evidence type="ECO:0000259" key="13">
    <source>
        <dbReference type="PROSITE" id="PS51767"/>
    </source>
</evidence>
<keyword evidence="8" id="KW-0325">Glycoprotein</keyword>
<accession>A0A6A2YF96</accession>
<dbReference type="PRINTS" id="PR00792">
    <property type="entry name" value="PEPSIN"/>
</dbReference>
<dbReference type="InterPro" id="IPR003653">
    <property type="entry name" value="Peptidase_C48_C"/>
</dbReference>
<feature type="signal peptide" evidence="12">
    <location>
        <begin position="1"/>
        <end position="24"/>
    </location>
</feature>
<keyword evidence="3 10" id="KW-0645">Protease</keyword>
<proteinExistence type="inferred from homology"/>
<comment type="similarity">
    <text evidence="2 10">Belongs to the peptidase A1 family.</text>
</comment>
<feature type="region of interest" description="Disordered" evidence="11">
    <location>
        <begin position="810"/>
        <end position="831"/>
    </location>
</feature>
<dbReference type="PROSITE" id="PS00141">
    <property type="entry name" value="ASP_PROTEASE"/>
    <property type="match status" value="2"/>
</dbReference>
<name>A0A6A2YF96_HIBSY</name>
<feature type="chain" id="PRO_5025381794" evidence="12">
    <location>
        <begin position="25"/>
        <end position="1446"/>
    </location>
</feature>
<dbReference type="Pfam" id="PF07727">
    <property type="entry name" value="RVT_2"/>
    <property type="match status" value="1"/>
</dbReference>
<evidence type="ECO:0000313" key="15">
    <source>
        <dbReference type="Proteomes" id="UP000436088"/>
    </source>
</evidence>
<evidence type="ECO:0000256" key="7">
    <source>
        <dbReference type="ARBA" id="ARBA00023157"/>
    </source>
</evidence>
<evidence type="ECO:0000256" key="2">
    <source>
        <dbReference type="ARBA" id="ARBA00007447"/>
    </source>
</evidence>
<protein>
    <submittedName>
        <fullName evidence="14">Aspartic proteinase A3</fullName>
    </submittedName>
</protein>
<dbReference type="Pfam" id="PF00026">
    <property type="entry name" value="Asp"/>
    <property type="match status" value="1"/>
</dbReference>
<evidence type="ECO:0000313" key="14">
    <source>
        <dbReference type="EMBL" id="KAE8673457.1"/>
    </source>
</evidence>
<dbReference type="PANTHER" id="PTHR47966:SF76">
    <property type="entry name" value="ASPARTIC PROTEINASE A1"/>
    <property type="match status" value="1"/>
</dbReference>
<evidence type="ECO:0000256" key="11">
    <source>
        <dbReference type="SAM" id="MobiDB-lite"/>
    </source>
</evidence>
<keyword evidence="15" id="KW-1185">Reference proteome</keyword>
<feature type="domain" description="Peptidase A1" evidence="13">
    <location>
        <begin position="89"/>
        <end position="496"/>
    </location>
</feature>
<dbReference type="Pfam" id="PF02902">
    <property type="entry name" value="Peptidase_C48"/>
    <property type="match status" value="1"/>
</dbReference>
<dbReference type="PROSITE" id="PS51767">
    <property type="entry name" value="PEPTIDASE_A1"/>
    <property type="match status" value="1"/>
</dbReference>
<comment type="similarity">
    <text evidence="1">Belongs to the peptidase C48 family.</text>
</comment>
<comment type="caution">
    <text evidence="14">The sequence shown here is derived from an EMBL/GenBank/DDBJ whole genome shotgun (WGS) entry which is preliminary data.</text>
</comment>
<keyword evidence="12" id="KW-0732">Signal</keyword>
<feature type="active site" evidence="9">
    <location>
        <position position="309"/>
    </location>
</feature>
<dbReference type="InterPro" id="IPR001461">
    <property type="entry name" value="Aspartic_peptidase_A1"/>
</dbReference>
<dbReference type="EMBL" id="VEPZ02001427">
    <property type="protein sequence ID" value="KAE8673457.1"/>
    <property type="molecule type" value="Genomic_DNA"/>
</dbReference>
<feature type="compositionally biased region" description="Polar residues" evidence="11">
    <location>
        <begin position="811"/>
        <end position="825"/>
    </location>
</feature>
<sequence length="1446" mass="163251">MGTTFNVVVLSLFISSLLFSVVTASSDGLVRIGLEKLKFDPNNRLASRLESKDREALIASMKKHRFRNYLGDSEDVDIVALKNYMDAQYYGEIGVGTPPQKFTVIFDTGSSNLWVPSSKFSITCYLHSKYKASESKTYKKNGKSAAIHYGTGAISGLFSYDNVQVGDLVVKDKEFIEATKEPGLTFLVAKFDGILGLGFKEISVGKAVPVWVLKNGQQPRFRLRYSGFTAVRVTRDGSATAAIAPATAVITEKESGEIVFGGVDPDHYRGKHTYVPVTQKGYWQFDMGDVLIGDKPTGYCTGGCAAIADSGTSLLAGPTAMYSNLENAAALFGIKCQLANLKQDNMTVTQYFTLMSRIWQQLDLFESHEWRCVEDAALFKKIVEQRRIFQFLSGLHRDLDEVRGRPAEGSALLTHTQTTTRPKKGRPWCDYCKKIGHLRDSCWKLHGKPTDGKFSKQHQQRDTQGNCVVNTELQGSLFTKKQMEELQQYFSQMHTHPQSIPTGRIPSATLANTSTTPTWIVDSGASDHMTGDLRFFHTFHADSSISHIRTAYGSLFGIAGHGSIRINQDILLSHVLYVPNLTCNLISISKLSADLCCTTKFNSDFCEFQDSSSGKVIGSRGPNYERLEARVCFKSRVLQYIKLLGFPPNAGLFCLHNDLIVVLYLFDTFLGRDGTAKCVDIFLAFKKPGLFILLRVSILLNKMGLLSGKTYIFLRLLGESYNEYQFVNSQQLSFDLQLALFDQPAPSNQLNQSNKPTKSLQPDQTTLSNPENVSLPNQSTETHLPRHDQHITSPQIPQFNLQIYKRRQKSISKSIPEPNSESPTQYGHCHELEPNENPLENEEASVDSITILDTVEESLKDPKWKKAIEEELKALENNNTWIIVDLLKDKKLVDCKWVFTVKYKADGSIERYKAGLVAKGFTQSFGVDYHETFAPVAKLNTVRVLLSLAVNENWVLHQKDIPRSDAMSSSPQRHIPMQSLISISHFLRRHPSLSPAKSIPISGEIRLSPSLRATLTTIHGQKWKINHRWNKLSLATTIASTLTPVQRKLFEDTCFRPWLKVQHPGGDAMLTHLVLQIITNDLPERIQSGDEEILFHFPPAYTCFGREEFCLITGLRFGHDDVGWYTSHITRPSWLSRVFPELAKEKPSLHVDDLKRLFVKDGFTRMDDIDVEANYPLQRLTPTEAELATDWWQTRELHDEVNTLREEVDTLREDNGAWCDEVRSLRGEVEVLRDDNGALRGERPDKVDALRWVFLARRGLRIRRRAHAITSPFTPIVPRLRKKKPGSHVIIQEVSPIIQEAPIIIQEAPLTVQEARVIVQEMFIPVLERRHWLLVELQLPSLKTMVYDSMLNYIPLSDLRDIICKGWSAHLAKYLDAIDYRTNSGNKKPKKFKVIMIRDKTTPQQTQGARGDCGPLVCMCLERLTTGSQQFLPPTDRDRGAVGLWF</sequence>
<dbReference type="Pfam" id="PF22936">
    <property type="entry name" value="Pol_BBD"/>
    <property type="match status" value="1"/>
</dbReference>
<organism evidence="14 15">
    <name type="scientific">Hibiscus syriacus</name>
    <name type="common">Rose of Sharon</name>
    <dbReference type="NCBI Taxonomy" id="106335"/>
    <lineage>
        <taxon>Eukaryota</taxon>
        <taxon>Viridiplantae</taxon>
        <taxon>Streptophyta</taxon>
        <taxon>Embryophyta</taxon>
        <taxon>Tracheophyta</taxon>
        <taxon>Spermatophyta</taxon>
        <taxon>Magnoliopsida</taxon>
        <taxon>eudicotyledons</taxon>
        <taxon>Gunneridae</taxon>
        <taxon>Pentapetalae</taxon>
        <taxon>rosids</taxon>
        <taxon>malvids</taxon>
        <taxon>Malvales</taxon>
        <taxon>Malvaceae</taxon>
        <taxon>Malvoideae</taxon>
        <taxon>Hibiscus</taxon>
    </lineage>
</organism>
<dbReference type="InterPro" id="IPR033121">
    <property type="entry name" value="PEPTIDASE_A1"/>
</dbReference>
<dbReference type="GO" id="GO:0005773">
    <property type="term" value="C:vacuole"/>
    <property type="evidence" value="ECO:0007669"/>
    <property type="project" value="TreeGrafter"/>
</dbReference>
<dbReference type="InterPro" id="IPR021109">
    <property type="entry name" value="Peptidase_aspartic_dom_sf"/>
</dbReference>
<evidence type="ECO:0000256" key="5">
    <source>
        <dbReference type="ARBA" id="ARBA00022801"/>
    </source>
</evidence>
<evidence type="ECO:0000256" key="12">
    <source>
        <dbReference type="SAM" id="SignalP"/>
    </source>
</evidence>
<evidence type="ECO:0000256" key="9">
    <source>
        <dbReference type="PIRSR" id="PIRSR601461-1"/>
    </source>
</evidence>
<feature type="active site" evidence="9">
    <location>
        <position position="107"/>
    </location>
</feature>